<dbReference type="GO" id="GO:0005524">
    <property type="term" value="F:ATP binding"/>
    <property type="evidence" value="ECO:0007669"/>
    <property type="project" value="UniProtKB-UniRule"/>
</dbReference>
<dbReference type="SUPFAM" id="SSF56059">
    <property type="entry name" value="Glutathione synthetase ATP-binding domain-like"/>
    <property type="match status" value="1"/>
</dbReference>
<proteinExistence type="predicted"/>
<evidence type="ECO:0000256" key="1">
    <source>
        <dbReference type="PROSITE-ProRule" id="PRU00409"/>
    </source>
</evidence>
<gene>
    <name evidence="3" type="ORF">EGD98_00795</name>
</gene>
<feature type="domain" description="ATP-grasp" evidence="2">
    <location>
        <begin position="71"/>
        <end position="262"/>
    </location>
</feature>
<sequence>MSVSDPRTDLLAYRDDLLEIARRPTVQTVIPIRPAGAYLLSRYRDQFEAVTNLVTPPFEQFCDVVDRVRLVEAAENAGVPVPATATLGDVDEWSDEQIVKSRYNVLAERVLPRRDATEIAVEKSLTHLPAGESADSAALSETMAHEPIVQEYIPSTAEYMIGALYDHGEPLALFQHRQIRGDTYAGGGGVYRESAAIPELESVARALLDELDWHGLACIEYMRHEETGEFVLTEINPRMWQSLPSTVRAGADFPLYYWRAATGQQDRIDCDYELGVGTHSLHGELRHLLSIFRTDSPLVATPPATQRAREILTSCLREPNFDYLSLDDPWPFVQGIRNKLPWHR</sequence>
<comment type="caution">
    <text evidence="3">The sequence shown here is derived from an EMBL/GenBank/DDBJ whole genome shotgun (WGS) entry which is preliminary data.</text>
</comment>
<name>A0A8J8CBA6_9EURY</name>
<dbReference type="GO" id="GO:0046872">
    <property type="term" value="F:metal ion binding"/>
    <property type="evidence" value="ECO:0007669"/>
    <property type="project" value="InterPro"/>
</dbReference>
<evidence type="ECO:0000313" key="3">
    <source>
        <dbReference type="EMBL" id="MBX0302200.1"/>
    </source>
</evidence>
<keyword evidence="4" id="KW-1185">Reference proteome</keyword>
<dbReference type="Gene3D" id="3.40.50.20">
    <property type="match status" value="1"/>
</dbReference>
<dbReference type="Proteomes" id="UP000783863">
    <property type="component" value="Unassembled WGS sequence"/>
</dbReference>
<protein>
    <submittedName>
        <fullName evidence="3">ATP-grasp domain-containing protein</fullName>
    </submittedName>
</protein>
<keyword evidence="1" id="KW-0547">Nucleotide-binding</keyword>
<dbReference type="InterPro" id="IPR011761">
    <property type="entry name" value="ATP-grasp"/>
</dbReference>
<evidence type="ECO:0000259" key="2">
    <source>
        <dbReference type="PROSITE" id="PS50975"/>
    </source>
</evidence>
<dbReference type="EMBL" id="RKLQ01000001">
    <property type="protein sequence ID" value="MBX0302200.1"/>
    <property type="molecule type" value="Genomic_DNA"/>
</dbReference>
<organism evidence="3 4">
    <name type="scientific">Haloarcula salinisoli</name>
    <dbReference type="NCBI Taxonomy" id="2487746"/>
    <lineage>
        <taxon>Archaea</taxon>
        <taxon>Methanobacteriati</taxon>
        <taxon>Methanobacteriota</taxon>
        <taxon>Stenosarchaea group</taxon>
        <taxon>Halobacteria</taxon>
        <taxon>Halobacteriales</taxon>
        <taxon>Haloarculaceae</taxon>
        <taxon>Haloarcula</taxon>
    </lineage>
</organism>
<reference evidence="3" key="1">
    <citation type="submission" date="2021-06" db="EMBL/GenBank/DDBJ databases">
        <title>Halomicroarcula sp. F24A a new haloarchaeum isolated from saline soil.</title>
        <authorList>
            <person name="Duran-Viseras A."/>
            <person name="Sanchez-Porro C."/>
            <person name="Ventosa A."/>
        </authorList>
    </citation>
    <scope>NUCLEOTIDE SEQUENCE</scope>
    <source>
        <strain evidence="3">F24A</strain>
    </source>
</reference>
<evidence type="ECO:0000313" key="4">
    <source>
        <dbReference type="Proteomes" id="UP000783863"/>
    </source>
</evidence>
<keyword evidence="1" id="KW-0067">ATP-binding</keyword>
<dbReference type="AlphaFoldDB" id="A0A8J8CBA6"/>
<dbReference type="Gene3D" id="3.30.470.20">
    <property type="entry name" value="ATP-grasp fold, B domain"/>
    <property type="match status" value="1"/>
</dbReference>
<accession>A0A8J8CBA6</accession>
<dbReference type="PROSITE" id="PS50975">
    <property type="entry name" value="ATP_GRASP"/>
    <property type="match status" value="1"/>
</dbReference>
<dbReference type="RefSeq" id="WP_220586446.1">
    <property type="nucleotide sequence ID" value="NZ_RKLQ01000001.1"/>
</dbReference>